<dbReference type="InterPro" id="IPR002048">
    <property type="entry name" value="EF_hand_dom"/>
</dbReference>
<proteinExistence type="inferred from homology"/>
<dbReference type="CDD" id="cd00180">
    <property type="entry name" value="PKc"/>
    <property type="match status" value="1"/>
</dbReference>
<dbReference type="Gene3D" id="1.10.238.10">
    <property type="entry name" value="EF-hand"/>
    <property type="match status" value="1"/>
</dbReference>
<dbReference type="PANTHER" id="PTHR44167">
    <property type="entry name" value="OVARIAN-SPECIFIC SERINE/THREONINE-PROTEIN KINASE LOK-RELATED"/>
    <property type="match status" value="1"/>
</dbReference>
<evidence type="ECO:0000259" key="5">
    <source>
        <dbReference type="PROSITE" id="PS50011"/>
    </source>
</evidence>
<dbReference type="Proteomes" id="UP001189429">
    <property type="component" value="Unassembled WGS sequence"/>
</dbReference>
<evidence type="ECO:0000256" key="2">
    <source>
        <dbReference type="ARBA" id="ARBA00024334"/>
    </source>
</evidence>
<dbReference type="InterPro" id="IPR011009">
    <property type="entry name" value="Kinase-like_dom_sf"/>
</dbReference>
<comment type="similarity">
    <text evidence="2">Belongs to the protein kinase superfamily. Ser/Thr protein kinase family. CDPK subfamily.</text>
</comment>
<feature type="domain" description="PH" evidence="4">
    <location>
        <begin position="583"/>
        <end position="685"/>
    </location>
</feature>
<evidence type="ECO:0000313" key="8">
    <source>
        <dbReference type="Proteomes" id="UP001189429"/>
    </source>
</evidence>
<feature type="domain" description="EF-hand" evidence="6">
    <location>
        <begin position="134"/>
        <end position="169"/>
    </location>
</feature>
<feature type="region of interest" description="Disordered" evidence="3">
    <location>
        <begin position="554"/>
        <end position="573"/>
    </location>
</feature>
<dbReference type="InterPro" id="IPR000719">
    <property type="entry name" value="Prot_kinase_dom"/>
</dbReference>
<dbReference type="Pfam" id="PF00069">
    <property type="entry name" value="Pkinase"/>
    <property type="match status" value="1"/>
</dbReference>
<dbReference type="PROSITE" id="PS50003">
    <property type="entry name" value="PH_DOMAIN"/>
    <property type="match status" value="1"/>
</dbReference>
<dbReference type="SMART" id="SM00054">
    <property type="entry name" value="EFh"/>
    <property type="match status" value="2"/>
</dbReference>
<dbReference type="SUPFAM" id="SSF47473">
    <property type="entry name" value="EF-hand"/>
    <property type="match status" value="1"/>
</dbReference>
<reference evidence="7" key="1">
    <citation type="submission" date="2023-10" db="EMBL/GenBank/DDBJ databases">
        <authorList>
            <person name="Chen Y."/>
            <person name="Shah S."/>
            <person name="Dougan E. K."/>
            <person name="Thang M."/>
            <person name="Chan C."/>
        </authorList>
    </citation>
    <scope>NUCLEOTIDE SEQUENCE [LARGE SCALE GENOMIC DNA]</scope>
</reference>
<dbReference type="PROSITE" id="PS50222">
    <property type="entry name" value="EF_HAND_2"/>
    <property type="match status" value="2"/>
</dbReference>
<dbReference type="SUPFAM" id="SSF50729">
    <property type="entry name" value="PH domain-like"/>
    <property type="match status" value="1"/>
</dbReference>
<feature type="region of interest" description="Disordered" evidence="3">
    <location>
        <begin position="184"/>
        <end position="215"/>
    </location>
</feature>
<feature type="non-terminal residue" evidence="7">
    <location>
        <position position="773"/>
    </location>
</feature>
<dbReference type="InterPro" id="IPR018247">
    <property type="entry name" value="EF_Hand_1_Ca_BS"/>
</dbReference>
<evidence type="ECO:0000256" key="3">
    <source>
        <dbReference type="SAM" id="MobiDB-lite"/>
    </source>
</evidence>
<dbReference type="PANTHER" id="PTHR44167:SF24">
    <property type="entry name" value="SERINE_THREONINE-PROTEIN KINASE CHK2"/>
    <property type="match status" value="1"/>
</dbReference>
<feature type="domain" description="Protein kinase" evidence="5">
    <location>
        <begin position="231"/>
        <end position="545"/>
    </location>
</feature>
<evidence type="ECO:0000259" key="6">
    <source>
        <dbReference type="PROSITE" id="PS50222"/>
    </source>
</evidence>
<dbReference type="CDD" id="cd00821">
    <property type="entry name" value="PH"/>
    <property type="match status" value="1"/>
</dbReference>
<sequence length="773" mass="86018">MPGGLPSPTAGRGAAPVSPGRPGQVERRRSSGVGAWEPLPSVAGAEPRTPARKDPAATSSSTKRPSDKGSSAAVASSTKLPAAGGKKAPPKVGADGSLPERLTAAFAVLDLNGDGVIDESEMIDVLSGLDSKLFTASTVRKLFRAADVDSDGLVHYAEFVSWVCNGATQDLGIASKLMKAGKSKEEAAKSPADDAAVKPPPAPKPEVITRKRSSLNPSRDLTVMKRYTMFMTEDAFMGEGTSSICRKGLDTETQKMVAIKTYKAKRNSDKVALVKFKRQIEVLEELKRPFEKPADPKLWSKELAAAGPEQVFMQLLDYSKDAKGQPGPDPTDGQLYVVTEIAQYSLKDYIKTRKEEDRPMSKETVKTLVRSIILVTAGLHAKGLVHMDLKPENLMIFDGVLKLIDVDGCIKIGTTISIDDESLSFSPVYCAPEWANFLIEEDEEEQGLTASPALDVWSIGMTLMELVTLDPVLKPQYASFFRHGREREEASFLFFDWLSSLQKAPLPRQVKEHDAELTRLLDESLLVCDPKRRRTLAECLDHPFVATSKLLRSKSGPLSQSGDGLPSESLRHRRNRVEDNSERYILKGVLWKLNNKGDPMDASHWLQRDIWIGNNGALCYFSHKDNKRLKLMDEGLLHEATVTRFEGSAREHAFQVYTPDQSLIFASESEDDCSKWMEACTRARHDVIKTMRFGGTMAKDLRRFRLKVRNRRKALDEKMMSTEGYKPRFKGFLWKLKADGDVDVTEDWISREFWLSKNGSLVYWSAREERELV</sequence>
<dbReference type="PROSITE" id="PS00108">
    <property type="entry name" value="PROTEIN_KINASE_ST"/>
    <property type="match status" value="1"/>
</dbReference>
<dbReference type="SMART" id="SM00233">
    <property type="entry name" value="PH"/>
    <property type="match status" value="1"/>
</dbReference>
<evidence type="ECO:0000313" key="7">
    <source>
        <dbReference type="EMBL" id="CAK0822234.1"/>
    </source>
</evidence>
<dbReference type="Gene3D" id="2.30.29.30">
    <property type="entry name" value="Pleckstrin-homology domain (PH domain)/Phosphotyrosine-binding domain (PTB)"/>
    <property type="match status" value="1"/>
</dbReference>
<dbReference type="Gene3D" id="3.30.200.20">
    <property type="entry name" value="Phosphorylase Kinase, domain 1"/>
    <property type="match status" value="1"/>
</dbReference>
<dbReference type="CDD" id="cd00051">
    <property type="entry name" value="EFh"/>
    <property type="match status" value="1"/>
</dbReference>
<accession>A0ABN9RV54</accession>
<dbReference type="InterPro" id="IPR008271">
    <property type="entry name" value="Ser/Thr_kinase_AS"/>
</dbReference>
<evidence type="ECO:0000259" key="4">
    <source>
        <dbReference type="PROSITE" id="PS50003"/>
    </source>
</evidence>
<dbReference type="PROSITE" id="PS50011">
    <property type="entry name" value="PROTEIN_KINASE_DOM"/>
    <property type="match status" value="1"/>
</dbReference>
<dbReference type="SMART" id="SM00220">
    <property type="entry name" value="S_TKc"/>
    <property type="match status" value="1"/>
</dbReference>
<keyword evidence="8" id="KW-1185">Reference proteome</keyword>
<organism evidence="7 8">
    <name type="scientific">Prorocentrum cordatum</name>
    <dbReference type="NCBI Taxonomy" id="2364126"/>
    <lineage>
        <taxon>Eukaryota</taxon>
        <taxon>Sar</taxon>
        <taxon>Alveolata</taxon>
        <taxon>Dinophyceae</taxon>
        <taxon>Prorocentrales</taxon>
        <taxon>Prorocentraceae</taxon>
        <taxon>Prorocentrum</taxon>
    </lineage>
</organism>
<evidence type="ECO:0008006" key="9">
    <source>
        <dbReference type="Google" id="ProtNLM"/>
    </source>
</evidence>
<gene>
    <name evidence="7" type="ORF">PCOR1329_LOCUS23303</name>
</gene>
<keyword evidence="1" id="KW-0106">Calcium</keyword>
<dbReference type="EMBL" id="CAUYUJ010007880">
    <property type="protein sequence ID" value="CAK0822234.1"/>
    <property type="molecule type" value="Genomic_DNA"/>
</dbReference>
<feature type="compositionally biased region" description="Basic and acidic residues" evidence="3">
    <location>
        <begin position="184"/>
        <end position="196"/>
    </location>
</feature>
<dbReference type="InterPro" id="IPR011992">
    <property type="entry name" value="EF-hand-dom_pair"/>
</dbReference>
<protein>
    <recommendedName>
        <fullName evidence="9">Calmodulin</fullName>
    </recommendedName>
</protein>
<dbReference type="InterPro" id="IPR001849">
    <property type="entry name" value="PH_domain"/>
</dbReference>
<dbReference type="InterPro" id="IPR011993">
    <property type="entry name" value="PH-like_dom_sf"/>
</dbReference>
<dbReference type="PROSITE" id="PS00018">
    <property type="entry name" value="EF_HAND_1"/>
    <property type="match status" value="1"/>
</dbReference>
<dbReference type="Pfam" id="PF00169">
    <property type="entry name" value="PH"/>
    <property type="match status" value="1"/>
</dbReference>
<feature type="region of interest" description="Disordered" evidence="3">
    <location>
        <begin position="1"/>
        <end position="96"/>
    </location>
</feature>
<evidence type="ECO:0000256" key="1">
    <source>
        <dbReference type="ARBA" id="ARBA00022837"/>
    </source>
</evidence>
<dbReference type="Pfam" id="PF13499">
    <property type="entry name" value="EF-hand_7"/>
    <property type="match status" value="1"/>
</dbReference>
<dbReference type="Gene3D" id="1.10.510.10">
    <property type="entry name" value="Transferase(Phosphotransferase) domain 1"/>
    <property type="match status" value="1"/>
</dbReference>
<comment type="caution">
    <text evidence="7">The sequence shown here is derived from an EMBL/GenBank/DDBJ whole genome shotgun (WGS) entry which is preliminary data.</text>
</comment>
<feature type="domain" description="EF-hand" evidence="6">
    <location>
        <begin position="97"/>
        <end position="132"/>
    </location>
</feature>
<dbReference type="SUPFAM" id="SSF56112">
    <property type="entry name" value="Protein kinase-like (PK-like)"/>
    <property type="match status" value="1"/>
</dbReference>
<name>A0ABN9RV54_9DINO</name>